<dbReference type="STRING" id="1202536.A33U_063"/>
<dbReference type="RefSeq" id="WP_014886833.1">
    <property type="nucleotide sequence ID" value="NC_018414.1"/>
</dbReference>
<dbReference type="Gene3D" id="2.40.50.140">
    <property type="entry name" value="Nucleic acid-binding proteins"/>
    <property type="match status" value="1"/>
</dbReference>
<dbReference type="HOGENOM" id="CLU_751615_0_0_6"/>
<dbReference type="SUPFAM" id="SSF50249">
    <property type="entry name" value="Nucleic acid-binding proteins"/>
    <property type="match status" value="1"/>
</dbReference>
<dbReference type="KEGG" id="cru:A33U_063"/>
<dbReference type="InterPro" id="IPR012340">
    <property type="entry name" value="NA-bd_OB-fold"/>
</dbReference>
<gene>
    <name evidence="2" type="primary">rpsA</name>
    <name evidence="2" type="ORF">A33U_063</name>
</gene>
<dbReference type="AlphaFoldDB" id="J7GS34"/>
<sequence>MLIINNFIKSKILFFNNNNIKFFLKTILISKNYFFNKKIINFIKVKKNIKKNFFLNGTFYKKIKSGYYINKKLLFLPNNLLDLNIKLFPKKIINFKLTFKIIKLDIKNFIITRKFNFKKKKKYYKIKINKFYLGIIKNVVSYGVFIDLGNYDGLLHISDIPFYNFIYKKIFIKNIIKIKILKFEKKIKKISLTIKKKIKKKKKDIFKNIIFCKINKIRKYDLLCYNKYNKKIIYKKNYLYYKKNDILKFYIIKIEKKFFLTKKYKLIKNIFNYIKYINKYNLNKINLLIYKNKKYITFSKNKIYKLNNNKYYKKYISNIIKNDFYKIIFKNKILFLKIGKFYLKIKKYIKLLTINNFKIIKNKIYFFYKIY</sequence>
<evidence type="ECO:0000313" key="2">
    <source>
        <dbReference type="EMBL" id="AFP83532.1"/>
    </source>
</evidence>
<dbReference type="PATRIC" id="fig|1202536.3.peg.57"/>
<feature type="domain" description="S1 motif" evidence="1">
    <location>
        <begin position="129"/>
        <end position="195"/>
    </location>
</feature>
<evidence type="ECO:0000313" key="3">
    <source>
        <dbReference type="Proteomes" id="UP000003932"/>
    </source>
</evidence>
<evidence type="ECO:0000259" key="1">
    <source>
        <dbReference type="PROSITE" id="PS50126"/>
    </source>
</evidence>
<dbReference type="GO" id="GO:0003676">
    <property type="term" value="F:nucleic acid binding"/>
    <property type="evidence" value="ECO:0007669"/>
    <property type="project" value="InterPro"/>
</dbReference>
<protein>
    <submittedName>
        <fullName evidence="2">Putative ribosomal protein S1</fullName>
    </submittedName>
</protein>
<keyword evidence="2" id="KW-0687">Ribonucleoprotein</keyword>
<dbReference type="Pfam" id="PF00575">
    <property type="entry name" value="S1"/>
    <property type="match status" value="1"/>
</dbReference>
<dbReference type="Proteomes" id="UP000003932">
    <property type="component" value="Chromosome"/>
</dbReference>
<proteinExistence type="predicted"/>
<dbReference type="EMBL" id="CP003541">
    <property type="protein sequence ID" value="AFP83532.1"/>
    <property type="molecule type" value="Genomic_DNA"/>
</dbReference>
<reference evidence="2 3" key="1">
    <citation type="journal article" date="2012" name="Mol. Biol. Evol.">
        <title>Genome reduction and co-evolution between the primary and secondary bacterial symbionts of psyllids.</title>
        <authorList>
            <person name="Sloan D.B."/>
            <person name="Moran N.A."/>
        </authorList>
    </citation>
    <scope>NUCLEOTIDE SEQUENCE [LARGE SCALE GENOMIC DNA]</scope>
    <source>
        <strain evidence="2 3">CE</strain>
    </source>
</reference>
<organism evidence="2 3">
    <name type="scientific">Candidatus Carsonella ruddii CE isolate Thao2000</name>
    <dbReference type="NCBI Taxonomy" id="1202536"/>
    <lineage>
        <taxon>Bacteria</taxon>
        <taxon>Pseudomonadati</taxon>
        <taxon>Pseudomonadota</taxon>
        <taxon>Gammaproteobacteria</taxon>
        <taxon>Oceanospirillales</taxon>
        <taxon>Halomonadaceae</taxon>
        <taxon>Zymobacter group</taxon>
        <taxon>Candidatus Carsonella</taxon>
    </lineage>
</organism>
<dbReference type="PROSITE" id="PS50126">
    <property type="entry name" value="S1"/>
    <property type="match status" value="1"/>
</dbReference>
<name>J7GS34_CARRU</name>
<dbReference type="InterPro" id="IPR003029">
    <property type="entry name" value="S1_domain"/>
</dbReference>
<keyword evidence="2" id="KW-0689">Ribosomal protein</keyword>
<dbReference type="GO" id="GO:0005840">
    <property type="term" value="C:ribosome"/>
    <property type="evidence" value="ECO:0007669"/>
    <property type="project" value="UniProtKB-KW"/>
</dbReference>
<dbReference type="SMART" id="SM00316">
    <property type="entry name" value="S1"/>
    <property type="match status" value="1"/>
</dbReference>
<accession>J7GS34</accession>